<keyword evidence="3" id="KW-1185">Reference proteome</keyword>
<dbReference type="PANTHER" id="PTHR13192:SF3">
    <property type="entry name" value="COBALAMIN TRAFFICKING PROTEIN CBLD"/>
    <property type="match status" value="1"/>
</dbReference>
<dbReference type="InterPro" id="IPR019362">
    <property type="entry name" value="MMADHC"/>
</dbReference>
<evidence type="ECO:0000313" key="3">
    <source>
        <dbReference type="Proteomes" id="UP001249851"/>
    </source>
</evidence>
<organism evidence="2 3">
    <name type="scientific">Acropora cervicornis</name>
    <name type="common">Staghorn coral</name>
    <dbReference type="NCBI Taxonomy" id="6130"/>
    <lineage>
        <taxon>Eukaryota</taxon>
        <taxon>Metazoa</taxon>
        <taxon>Cnidaria</taxon>
        <taxon>Anthozoa</taxon>
        <taxon>Hexacorallia</taxon>
        <taxon>Scleractinia</taxon>
        <taxon>Astrocoeniina</taxon>
        <taxon>Acroporidae</taxon>
        <taxon>Acropora</taxon>
    </lineage>
</organism>
<dbReference type="GO" id="GO:0009235">
    <property type="term" value="P:cobalamin metabolic process"/>
    <property type="evidence" value="ECO:0007669"/>
    <property type="project" value="InterPro"/>
</dbReference>
<dbReference type="GO" id="GO:0005739">
    <property type="term" value="C:mitochondrion"/>
    <property type="evidence" value="ECO:0007669"/>
    <property type="project" value="TreeGrafter"/>
</dbReference>
<comment type="caution">
    <text evidence="2">The sequence shown here is derived from an EMBL/GenBank/DDBJ whole genome shotgun (WGS) entry which is preliminary data.</text>
</comment>
<name>A0AAD9QI31_ACRCE</name>
<dbReference type="Proteomes" id="UP001249851">
    <property type="component" value="Unassembled WGS sequence"/>
</dbReference>
<evidence type="ECO:0000313" key="2">
    <source>
        <dbReference type="EMBL" id="KAK2561321.1"/>
    </source>
</evidence>
<evidence type="ECO:0000256" key="1">
    <source>
        <dbReference type="SAM" id="MobiDB-lite"/>
    </source>
</evidence>
<accession>A0AAD9QI31</accession>
<proteinExistence type="predicted"/>
<reference evidence="2" key="1">
    <citation type="journal article" date="2023" name="G3 (Bethesda)">
        <title>Whole genome assembly and annotation of the endangered Caribbean coral Acropora cervicornis.</title>
        <authorList>
            <person name="Selwyn J.D."/>
            <person name="Vollmer S.V."/>
        </authorList>
    </citation>
    <scope>NUCLEOTIDE SEQUENCE</scope>
    <source>
        <strain evidence="2">K2</strain>
    </source>
</reference>
<sequence>MASKALRKTMRAVRYFPNLRAAVNLMVKNLRQGAELSTSSADTAVSGNESGSVQPPNWPDTRLGPFAPKDPKFPLPGNVGVDLAQLPQAASFHRRTVSEALLDLESEDVRKAVALDCYVKDISEENYGEEVLRAQQCPGFLHHSFMELFPDIAMHQGQLTVISISQRTKNDMSAWSAEVEDERDNLMASYFGSHTNSCLFETDERFNHLGFNVTDLGCCKAISHPLWGSFVFVGTIFTNAPANSDALGNSLSKQS</sequence>
<dbReference type="EMBL" id="JARQWQ010000033">
    <property type="protein sequence ID" value="KAK2561321.1"/>
    <property type="molecule type" value="Genomic_DNA"/>
</dbReference>
<feature type="region of interest" description="Disordered" evidence="1">
    <location>
        <begin position="38"/>
        <end position="59"/>
    </location>
</feature>
<dbReference type="Pfam" id="PF10229">
    <property type="entry name" value="MMADHC"/>
    <property type="match status" value="1"/>
</dbReference>
<gene>
    <name evidence="2" type="ORF">P5673_015816</name>
</gene>
<dbReference type="PANTHER" id="PTHR13192">
    <property type="entry name" value="MY011 PROTEIN"/>
    <property type="match status" value="1"/>
</dbReference>
<reference evidence="2" key="2">
    <citation type="journal article" date="2023" name="Science">
        <title>Genomic signatures of disease resistance in endangered staghorn corals.</title>
        <authorList>
            <person name="Vollmer S.V."/>
            <person name="Selwyn J.D."/>
            <person name="Despard B.A."/>
            <person name="Roesel C.L."/>
        </authorList>
    </citation>
    <scope>NUCLEOTIDE SEQUENCE</scope>
    <source>
        <strain evidence="2">K2</strain>
    </source>
</reference>
<dbReference type="AlphaFoldDB" id="A0AAD9QI31"/>
<feature type="compositionally biased region" description="Polar residues" evidence="1">
    <location>
        <begin position="38"/>
        <end position="55"/>
    </location>
</feature>
<protein>
    <submittedName>
        <fullName evidence="2">Cobalamin trafficking protein CblD</fullName>
    </submittedName>
</protein>